<gene>
    <name evidence="1" type="ORF">ASJ83_08560</name>
</gene>
<dbReference type="AlphaFoldDB" id="A0AAX0Q7B2"/>
<dbReference type="EMBL" id="LMVO01000024">
    <property type="protein sequence ID" value="PAV09041.1"/>
    <property type="molecule type" value="Genomic_DNA"/>
</dbReference>
<name>A0AAX0Q7B2_9EURY</name>
<keyword evidence="2" id="KW-1185">Reference proteome</keyword>
<organism evidence="1 2">
    <name type="scientific">Methanocorpusculum parvum</name>
    <dbReference type="NCBI Taxonomy" id="2193"/>
    <lineage>
        <taxon>Archaea</taxon>
        <taxon>Methanobacteriati</taxon>
        <taxon>Methanobacteriota</taxon>
        <taxon>Stenosarchaea group</taxon>
        <taxon>Methanomicrobia</taxon>
        <taxon>Methanomicrobiales</taxon>
        <taxon>Methanocorpusculaceae</taxon>
        <taxon>Methanocorpusculum</taxon>
    </lineage>
</organism>
<comment type="caution">
    <text evidence="1">The sequence shown here is derived from an EMBL/GenBank/DDBJ whole genome shotgun (WGS) entry which is preliminary data.</text>
</comment>
<evidence type="ECO:0000313" key="1">
    <source>
        <dbReference type="EMBL" id="PAV09041.1"/>
    </source>
</evidence>
<proteinExistence type="predicted"/>
<sequence length="102" mass="11109">MIRRGKASRRIYEITDKNLKMTVHDAVPKRGTGDTGGSAGLEDTHAARVVCITKPQLSRASLGICAAISQENMTFSTDYHTIDAVLMKMTQKTADVLNLNNS</sequence>
<evidence type="ECO:0000313" key="2">
    <source>
        <dbReference type="Proteomes" id="UP000243820"/>
    </source>
</evidence>
<protein>
    <submittedName>
        <fullName evidence="1">Uncharacterized protein</fullName>
    </submittedName>
</protein>
<accession>A0AAX0Q7B2</accession>
<reference evidence="1 2" key="1">
    <citation type="journal article" date="2017" name="BMC Genomics">
        <title>Genomic analysis of methanogenic archaea reveals a shift towards energy conservation.</title>
        <authorList>
            <person name="Gilmore S.P."/>
            <person name="Henske J.K."/>
            <person name="Sexton J.A."/>
            <person name="Solomon K.V."/>
            <person name="Seppala S."/>
            <person name="Yoo J.I."/>
            <person name="Huyett L.M."/>
            <person name="Pressman A."/>
            <person name="Cogan J.Z."/>
            <person name="Kivenson V."/>
            <person name="Peng X."/>
            <person name="Tan Y."/>
            <person name="Valentine D.L."/>
            <person name="O'Malley M.A."/>
        </authorList>
    </citation>
    <scope>NUCLEOTIDE SEQUENCE [LARGE SCALE GENOMIC DNA]</scope>
    <source>
        <strain evidence="1 2">XII</strain>
    </source>
</reference>
<dbReference type="Proteomes" id="UP000243820">
    <property type="component" value="Unassembled WGS sequence"/>
</dbReference>